<gene>
    <name evidence="2" type="ORF">SAMN04487818_104290</name>
</gene>
<dbReference type="STRING" id="155974.SAMN04487818_104290"/>
<protein>
    <recommendedName>
        <fullName evidence="1">DUF397 domain-containing protein</fullName>
    </recommendedName>
</protein>
<sequence length="205" mass="22107">MSEFRNGMAADGVPAARWRKSSRSGAVGNCVELSPVDEIHTAVRDSKNPTGPALLFPGAVIASFTRAVKNGHVATTDASHAAEAYLRRLVSRGFEFLHPRDASGEIAAVVGVRAHHNVIDVVRLHAEDEVIATRLPGDTDDVLNPRVVLWHREGWAAEVLRQMIDLPDDRTPGSLGQLRDGVETVVNGCWVPTSPGRSKWLPASA</sequence>
<proteinExistence type="predicted"/>
<feature type="domain" description="DUF397" evidence="1">
    <location>
        <begin position="16"/>
        <end position="69"/>
    </location>
</feature>
<evidence type="ECO:0000313" key="2">
    <source>
        <dbReference type="EMBL" id="SER60230.1"/>
    </source>
</evidence>
<evidence type="ECO:0000313" key="3">
    <source>
        <dbReference type="Proteomes" id="UP000199051"/>
    </source>
</evidence>
<dbReference type="EMBL" id="FOGI01000004">
    <property type="protein sequence ID" value="SER60230.1"/>
    <property type="molecule type" value="Genomic_DNA"/>
</dbReference>
<dbReference type="Proteomes" id="UP000199051">
    <property type="component" value="Unassembled WGS sequence"/>
</dbReference>
<organism evidence="2 3">
    <name type="scientific">Actinokineospora terrae</name>
    <dbReference type="NCBI Taxonomy" id="155974"/>
    <lineage>
        <taxon>Bacteria</taxon>
        <taxon>Bacillati</taxon>
        <taxon>Actinomycetota</taxon>
        <taxon>Actinomycetes</taxon>
        <taxon>Pseudonocardiales</taxon>
        <taxon>Pseudonocardiaceae</taxon>
        <taxon>Actinokineospora</taxon>
    </lineage>
</organism>
<dbReference type="InterPro" id="IPR007278">
    <property type="entry name" value="DUF397"/>
</dbReference>
<dbReference type="RefSeq" id="WP_342741531.1">
    <property type="nucleotide sequence ID" value="NZ_FOGI01000004.1"/>
</dbReference>
<dbReference type="AlphaFoldDB" id="A0A1H9QIH0"/>
<dbReference type="Pfam" id="PF04149">
    <property type="entry name" value="DUF397"/>
    <property type="match status" value="1"/>
</dbReference>
<evidence type="ECO:0000259" key="1">
    <source>
        <dbReference type="Pfam" id="PF04149"/>
    </source>
</evidence>
<accession>A0A1H9QIH0</accession>
<keyword evidence="3" id="KW-1185">Reference proteome</keyword>
<name>A0A1H9QIH0_9PSEU</name>
<reference evidence="3" key="1">
    <citation type="submission" date="2016-10" db="EMBL/GenBank/DDBJ databases">
        <authorList>
            <person name="Varghese N."/>
            <person name="Submissions S."/>
        </authorList>
    </citation>
    <scope>NUCLEOTIDE SEQUENCE [LARGE SCALE GENOMIC DNA]</scope>
    <source>
        <strain evidence="3">DSM 44260</strain>
    </source>
</reference>